<evidence type="ECO:0000313" key="6">
    <source>
        <dbReference type="EMBL" id="KAK7707678.1"/>
    </source>
</evidence>
<dbReference type="PANTHER" id="PTHR46300:SF2">
    <property type="entry name" value="CYTOCHROME P450 MONOOXYGENASE ALNH-RELATED"/>
    <property type="match status" value="1"/>
</dbReference>
<comment type="caution">
    <text evidence="6">The sequence shown here is derived from an EMBL/GenBank/DDBJ whole genome shotgun (WGS) entry which is preliminary data.</text>
</comment>
<comment type="similarity">
    <text evidence="1">Belongs to the cytochrome P450 family.</text>
</comment>
<evidence type="ECO:0008006" key="8">
    <source>
        <dbReference type="Google" id="ProtNLM"/>
    </source>
</evidence>
<dbReference type="EMBL" id="JAKNSF020000199">
    <property type="protein sequence ID" value="KAK7707678.1"/>
    <property type="molecule type" value="Genomic_DNA"/>
</dbReference>
<dbReference type="InterPro" id="IPR036396">
    <property type="entry name" value="Cyt_P450_sf"/>
</dbReference>
<dbReference type="SUPFAM" id="SSF48264">
    <property type="entry name" value="Cytochrome P450"/>
    <property type="match status" value="1"/>
</dbReference>
<evidence type="ECO:0000256" key="5">
    <source>
        <dbReference type="ARBA" id="ARBA00023033"/>
    </source>
</evidence>
<evidence type="ECO:0000313" key="7">
    <source>
        <dbReference type="Proteomes" id="UP001430848"/>
    </source>
</evidence>
<dbReference type="PRINTS" id="PR00463">
    <property type="entry name" value="EP450I"/>
</dbReference>
<evidence type="ECO:0000256" key="4">
    <source>
        <dbReference type="ARBA" id="ARBA00023004"/>
    </source>
</evidence>
<protein>
    <recommendedName>
        <fullName evidence="8">Cytochrome P450</fullName>
    </recommendedName>
</protein>
<keyword evidence="5" id="KW-0503">Monooxygenase</keyword>
<dbReference type="InterPro" id="IPR001128">
    <property type="entry name" value="Cyt_P450"/>
</dbReference>
<keyword evidence="7" id="KW-1185">Reference proteome</keyword>
<dbReference type="Pfam" id="PF00067">
    <property type="entry name" value="p450"/>
    <property type="match status" value="1"/>
</dbReference>
<proteinExistence type="inferred from homology"/>
<dbReference type="InterPro" id="IPR002401">
    <property type="entry name" value="Cyt_P450_E_grp-I"/>
</dbReference>
<dbReference type="InterPro" id="IPR050364">
    <property type="entry name" value="Cytochrome_P450_fung"/>
</dbReference>
<keyword evidence="3" id="KW-0560">Oxidoreductase</keyword>
<reference evidence="6 7" key="1">
    <citation type="submission" date="2024-02" db="EMBL/GenBank/DDBJ databases">
        <title>De novo assembly and annotation of 12 fungi associated with fruit tree decline syndrome in Ontario, Canada.</title>
        <authorList>
            <person name="Sulman M."/>
            <person name="Ellouze W."/>
            <person name="Ilyukhin E."/>
        </authorList>
    </citation>
    <scope>NUCLEOTIDE SEQUENCE [LARGE SCALE GENOMIC DNA]</scope>
    <source>
        <strain evidence="6 7">M169</strain>
    </source>
</reference>
<dbReference type="Gene3D" id="1.10.630.10">
    <property type="entry name" value="Cytochrome P450"/>
    <property type="match status" value="2"/>
</dbReference>
<keyword evidence="2" id="KW-0479">Metal-binding</keyword>
<dbReference type="Proteomes" id="UP001430848">
    <property type="component" value="Unassembled WGS sequence"/>
</dbReference>
<gene>
    <name evidence="6" type="ORF">SLS63_013706</name>
</gene>
<name>A0ABR1NMR2_DIAER</name>
<evidence type="ECO:0000256" key="1">
    <source>
        <dbReference type="ARBA" id="ARBA00010617"/>
    </source>
</evidence>
<evidence type="ECO:0000256" key="2">
    <source>
        <dbReference type="ARBA" id="ARBA00022723"/>
    </source>
</evidence>
<dbReference type="PANTHER" id="PTHR46300">
    <property type="entry name" value="P450, PUTATIVE (EUROFUNG)-RELATED-RELATED"/>
    <property type="match status" value="1"/>
</dbReference>
<evidence type="ECO:0000256" key="3">
    <source>
        <dbReference type="ARBA" id="ARBA00023002"/>
    </source>
</evidence>
<accession>A0ABR1NMR2</accession>
<sequence>MSYDLENKAMLSGLMDRPDLFLDHIKRFTTSLTTQMIFGFRVLKERDPLSKELFYSFVNSIRTLPLLTNVDKLLNELQAATLLDTYPVLRYLPDLLVPAQRKARDFHKAESKIFLRLHIGMKEKACFSRDLIRVQEEEGMPDDQAAYTSGSLLQGGLGSTTETLTGFVKAMIMFPNVVKAAQDELDRVCYRLPKGATVIYNVRAIQNDPERYDNPRLFDPARWSDDTQTAAQSATNADVSKRDHFMFGAGRRMCQGIHIAERSLFLAVSRLLWAFNFQRAVDPATGCEIPLSHDDDLQGGMFVMPRPFQARITPRDDEKARIVKEAWKEASESLLDENLQWKSVREAS</sequence>
<keyword evidence="4" id="KW-0408">Iron</keyword>
<organism evidence="6 7">
    <name type="scientific">Diaporthe eres</name>
    <name type="common">Phomopsis oblonga</name>
    <dbReference type="NCBI Taxonomy" id="83184"/>
    <lineage>
        <taxon>Eukaryota</taxon>
        <taxon>Fungi</taxon>
        <taxon>Dikarya</taxon>
        <taxon>Ascomycota</taxon>
        <taxon>Pezizomycotina</taxon>
        <taxon>Sordariomycetes</taxon>
        <taxon>Sordariomycetidae</taxon>
        <taxon>Diaporthales</taxon>
        <taxon>Diaporthaceae</taxon>
        <taxon>Diaporthe</taxon>
        <taxon>Diaporthe eres species complex</taxon>
    </lineage>
</organism>